<feature type="chain" id="PRO_5002866029" evidence="1">
    <location>
        <begin position="22"/>
        <end position="160"/>
    </location>
</feature>
<dbReference type="InParanoid" id="B8BWQ7"/>
<dbReference type="Proteomes" id="UP000001449">
    <property type="component" value="Chromosome 3"/>
</dbReference>
<dbReference type="HOGENOM" id="CLU_1781212_0_0_1"/>
<dbReference type="PANTHER" id="PTHR33921">
    <property type="entry name" value="CALVIN CYCLE PROTEIN CP12-2, CHLOROPLASTIC"/>
    <property type="match status" value="1"/>
</dbReference>
<protein>
    <submittedName>
        <fullName evidence="2">Uncharacterized protein</fullName>
    </submittedName>
</protein>
<keyword evidence="3" id="KW-1185">Reference proteome</keyword>
<gene>
    <name evidence="2" type="ORF">THAPSDRAFT_270287</name>
</gene>
<reference evidence="2 3" key="1">
    <citation type="journal article" date="2004" name="Science">
        <title>The genome of the diatom Thalassiosira pseudonana: ecology, evolution, and metabolism.</title>
        <authorList>
            <person name="Armbrust E.V."/>
            <person name="Berges J.A."/>
            <person name="Bowler C."/>
            <person name="Green B.R."/>
            <person name="Martinez D."/>
            <person name="Putnam N.H."/>
            <person name="Zhou S."/>
            <person name="Allen A.E."/>
            <person name="Apt K.E."/>
            <person name="Bechner M."/>
            <person name="Brzezinski M.A."/>
            <person name="Chaal B.K."/>
            <person name="Chiovitti A."/>
            <person name="Davis A.K."/>
            <person name="Demarest M.S."/>
            <person name="Detter J.C."/>
            <person name="Glavina T."/>
            <person name="Goodstein D."/>
            <person name="Hadi M.Z."/>
            <person name="Hellsten U."/>
            <person name="Hildebrand M."/>
            <person name="Jenkins B.D."/>
            <person name="Jurka J."/>
            <person name="Kapitonov V.V."/>
            <person name="Kroger N."/>
            <person name="Lau W.W."/>
            <person name="Lane T.W."/>
            <person name="Larimer F.W."/>
            <person name="Lippmeier J.C."/>
            <person name="Lucas S."/>
            <person name="Medina M."/>
            <person name="Montsant A."/>
            <person name="Obornik M."/>
            <person name="Parker M.S."/>
            <person name="Palenik B."/>
            <person name="Pazour G.J."/>
            <person name="Richardson P.M."/>
            <person name="Rynearson T.A."/>
            <person name="Saito M.A."/>
            <person name="Schwartz D.C."/>
            <person name="Thamatrakoln K."/>
            <person name="Valentin K."/>
            <person name="Vardi A."/>
            <person name="Wilkerson F.P."/>
            <person name="Rokhsar D.S."/>
        </authorList>
    </citation>
    <scope>NUCLEOTIDE SEQUENCE [LARGE SCALE GENOMIC DNA]</scope>
    <source>
        <strain evidence="2 3">CCMP1335</strain>
    </source>
</reference>
<evidence type="ECO:0000313" key="2">
    <source>
        <dbReference type="EMBL" id="EED93572.1"/>
    </source>
</evidence>
<dbReference type="GeneID" id="7442429"/>
<keyword evidence="1" id="KW-0732">Signal</keyword>
<reference evidence="2 3" key="2">
    <citation type="journal article" date="2008" name="Nature">
        <title>The Phaeodactylum genome reveals the evolutionary history of diatom genomes.</title>
        <authorList>
            <person name="Bowler C."/>
            <person name="Allen A.E."/>
            <person name="Badger J.H."/>
            <person name="Grimwood J."/>
            <person name="Jabbari K."/>
            <person name="Kuo A."/>
            <person name="Maheswari U."/>
            <person name="Martens C."/>
            <person name="Maumus F."/>
            <person name="Otillar R.P."/>
            <person name="Rayko E."/>
            <person name="Salamov A."/>
            <person name="Vandepoele K."/>
            <person name="Beszteri B."/>
            <person name="Gruber A."/>
            <person name="Heijde M."/>
            <person name="Katinka M."/>
            <person name="Mock T."/>
            <person name="Valentin K."/>
            <person name="Verret F."/>
            <person name="Berges J.A."/>
            <person name="Brownlee C."/>
            <person name="Cadoret J.P."/>
            <person name="Chiovitti A."/>
            <person name="Choi C.J."/>
            <person name="Coesel S."/>
            <person name="De Martino A."/>
            <person name="Detter J.C."/>
            <person name="Durkin C."/>
            <person name="Falciatore A."/>
            <person name="Fournet J."/>
            <person name="Haruta M."/>
            <person name="Huysman M.J."/>
            <person name="Jenkins B.D."/>
            <person name="Jiroutova K."/>
            <person name="Jorgensen R.E."/>
            <person name="Joubert Y."/>
            <person name="Kaplan A."/>
            <person name="Kroger N."/>
            <person name="Kroth P.G."/>
            <person name="La Roche J."/>
            <person name="Lindquist E."/>
            <person name="Lommer M."/>
            <person name="Martin-Jezequel V."/>
            <person name="Lopez P.J."/>
            <person name="Lucas S."/>
            <person name="Mangogna M."/>
            <person name="McGinnis K."/>
            <person name="Medlin L.K."/>
            <person name="Montsant A."/>
            <person name="Oudot-Le Secq M.P."/>
            <person name="Napoli C."/>
            <person name="Obornik M."/>
            <person name="Parker M.S."/>
            <person name="Petit J.L."/>
            <person name="Porcel B.M."/>
            <person name="Poulsen N."/>
            <person name="Robison M."/>
            <person name="Rychlewski L."/>
            <person name="Rynearson T.A."/>
            <person name="Schmutz J."/>
            <person name="Shapiro H."/>
            <person name="Siaut M."/>
            <person name="Stanley M."/>
            <person name="Sussman M.R."/>
            <person name="Taylor A.R."/>
            <person name="Vardi A."/>
            <person name="von Dassow P."/>
            <person name="Vyverman W."/>
            <person name="Willis A."/>
            <person name="Wyrwicz L.S."/>
            <person name="Rokhsar D.S."/>
            <person name="Weissenbach J."/>
            <person name="Armbrust E.V."/>
            <person name="Green B.R."/>
            <person name="Van de Peer Y."/>
            <person name="Grigoriev I.V."/>
        </authorList>
    </citation>
    <scope>NUCLEOTIDE SEQUENCE [LARGE SCALE GENOMIC DNA]</scope>
    <source>
        <strain evidence="2 3">CCMP1335</strain>
    </source>
</reference>
<dbReference type="EMBL" id="CM000640">
    <property type="protein sequence ID" value="EED93572.1"/>
    <property type="molecule type" value="Genomic_DNA"/>
</dbReference>
<name>B8BWQ7_THAPS</name>
<dbReference type="KEGG" id="tps:THAPSDRAFT_270287"/>
<evidence type="ECO:0000313" key="3">
    <source>
        <dbReference type="Proteomes" id="UP000001449"/>
    </source>
</evidence>
<dbReference type="RefSeq" id="XP_002288136.1">
    <property type="nucleotide sequence ID" value="XM_002288100.1"/>
</dbReference>
<feature type="signal peptide" evidence="1">
    <location>
        <begin position="1"/>
        <end position="21"/>
    </location>
</feature>
<dbReference type="eggNOG" id="ENOG502T9JN">
    <property type="taxonomic scope" value="Eukaryota"/>
</dbReference>
<dbReference type="Pfam" id="PF02672">
    <property type="entry name" value="CP12"/>
    <property type="match status" value="1"/>
</dbReference>
<dbReference type="AlphaFoldDB" id="B8BWQ7"/>
<proteinExistence type="predicted"/>
<dbReference type="PANTHER" id="PTHR33921:SF15">
    <property type="entry name" value="CALVIN CYCLE PROTEIN CP12-2, CHLOROPLASTIC"/>
    <property type="match status" value="1"/>
</dbReference>
<organism evidence="2 3">
    <name type="scientific">Thalassiosira pseudonana</name>
    <name type="common">Marine diatom</name>
    <name type="synonym">Cyclotella nana</name>
    <dbReference type="NCBI Taxonomy" id="35128"/>
    <lineage>
        <taxon>Eukaryota</taxon>
        <taxon>Sar</taxon>
        <taxon>Stramenopiles</taxon>
        <taxon>Ochrophyta</taxon>
        <taxon>Bacillariophyta</taxon>
        <taxon>Coscinodiscophyceae</taxon>
        <taxon>Thalassiosirophycidae</taxon>
        <taxon>Thalassiosirales</taxon>
        <taxon>Thalassiosiraceae</taxon>
        <taxon>Thalassiosira</taxon>
    </lineage>
</organism>
<evidence type="ECO:0000256" key="1">
    <source>
        <dbReference type="SAM" id="SignalP"/>
    </source>
</evidence>
<accession>B8BWQ7</accession>
<dbReference type="InterPro" id="IPR039314">
    <property type="entry name" value="CP12-like"/>
</dbReference>
<dbReference type="PaxDb" id="35128-Thaps3071"/>
<sequence length="160" mass="17771">MKTIASLLAIVITTMSSSSNAFFNPANLSTKLTPPKPSTTSRNLYASVEEAIAEAQRICAEDPNSESCKVAWDIVEELEAADSHKDNVEQRQLPTDINYYPLIQSLDILSQKVERKMDELNKLSLQLAEAGAGEEIERLVYASEEMKGVLRDARARLEQL</sequence>